<organism evidence="1 2">
    <name type="scientific">Calocera viscosa (strain TUFC12733)</name>
    <dbReference type="NCBI Taxonomy" id="1330018"/>
    <lineage>
        <taxon>Eukaryota</taxon>
        <taxon>Fungi</taxon>
        <taxon>Dikarya</taxon>
        <taxon>Basidiomycota</taxon>
        <taxon>Agaricomycotina</taxon>
        <taxon>Dacrymycetes</taxon>
        <taxon>Dacrymycetales</taxon>
        <taxon>Dacrymycetaceae</taxon>
        <taxon>Calocera</taxon>
    </lineage>
</organism>
<sequence>MKRSRGPVDNCVIRGACQDVRAPLSTLTSLAPANLGQYRAGPTNDLKADLPLLEHAKVVSAFSPGAPKPPA</sequence>
<dbReference type="AlphaFoldDB" id="A0A167PF67"/>
<proteinExistence type="predicted"/>
<gene>
    <name evidence="1" type="ORF">CALVIDRAFT_534816</name>
</gene>
<evidence type="ECO:0000313" key="2">
    <source>
        <dbReference type="Proteomes" id="UP000076738"/>
    </source>
</evidence>
<protein>
    <submittedName>
        <fullName evidence="1">Uncharacterized protein</fullName>
    </submittedName>
</protein>
<dbReference type="EMBL" id="KV417274">
    <property type="protein sequence ID" value="KZO98728.1"/>
    <property type="molecule type" value="Genomic_DNA"/>
</dbReference>
<reference evidence="1 2" key="1">
    <citation type="journal article" date="2016" name="Mol. Biol. Evol.">
        <title>Comparative Genomics of Early-Diverging Mushroom-Forming Fungi Provides Insights into the Origins of Lignocellulose Decay Capabilities.</title>
        <authorList>
            <person name="Nagy L.G."/>
            <person name="Riley R."/>
            <person name="Tritt A."/>
            <person name="Adam C."/>
            <person name="Daum C."/>
            <person name="Floudas D."/>
            <person name="Sun H."/>
            <person name="Yadav J.S."/>
            <person name="Pangilinan J."/>
            <person name="Larsson K.H."/>
            <person name="Matsuura K."/>
            <person name="Barry K."/>
            <person name="Labutti K."/>
            <person name="Kuo R."/>
            <person name="Ohm R.A."/>
            <person name="Bhattacharya S.S."/>
            <person name="Shirouzu T."/>
            <person name="Yoshinaga Y."/>
            <person name="Martin F.M."/>
            <person name="Grigoriev I.V."/>
            <person name="Hibbett D.S."/>
        </authorList>
    </citation>
    <scope>NUCLEOTIDE SEQUENCE [LARGE SCALE GENOMIC DNA]</scope>
    <source>
        <strain evidence="1 2">TUFC12733</strain>
    </source>
</reference>
<dbReference type="Proteomes" id="UP000076738">
    <property type="component" value="Unassembled WGS sequence"/>
</dbReference>
<accession>A0A167PF67</accession>
<name>A0A167PF67_CALVF</name>
<keyword evidence="2" id="KW-1185">Reference proteome</keyword>
<evidence type="ECO:0000313" key="1">
    <source>
        <dbReference type="EMBL" id="KZO98728.1"/>
    </source>
</evidence>